<reference evidence="1" key="2">
    <citation type="journal article" date="2020" name="Nat. Commun.">
        <title>Large-scale genome sequencing of mycorrhizal fungi provides insights into the early evolution of symbiotic traits.</title>
        <authorList>
            <person name="Miyauchi S."/>
            <person name="Kiss E."/>
            <person name="Kuo A."/>
            <person name="Drula E."/>
            <person name="Kohler A."/>
            <person name="Sanchez-Garcia M."/>
            <person name="Morin E."/>
            <person name="Andreopoulos B."/>
            <person name="Barry K.W."/>
            <person name="Bonito G."/>
            <person name="Buee M."/>
            <person name="Carver A."/>
            <person name="Chen C."/>
            <person name="Cichocki N."/>
            <person name="Clum A."/>
            <person name="Culley D."/>
            <person name="Crous P.W."/>
            <person name="Fauchery L."/>
            <person name="Girlanda M."/>
            <person name="Hayes R.D."/>
            <person name="Keri Z."/>
            <person name="LaButti K."/>
            <person name="Lipzen A."/>
            <person name="Lombard V."/>
            <person name="Magnuson J."/>
            <person name="Maillard F."/>
            <person name="Murat C."/>
            <person name="Nolan M."/>
            <person name="Ohm R.A."/>
            <person name="Pangilinan J."/>
            <person name="Pereira M.F."/>
            <person name="Perotto S."/>
            <person name="Peter M."/>
            <person name="Pfister S."/>
            <person name="Riley R."/>
            <person name="Sitrit Y."/>
            <person name="Stielow J.B."/>
            <person name="Szollosi G."/>
            <person name="Zifcakova L."/>
            <person name="Stursova M."/>
            <person name="Spatafora J.W."/>
            <person name="Tedersoo L."/>
            <person name="Vaario L.M."/>
            <person name="Yamada A."/>
            <person name="Yan M."/>
            <person name="Wang P."/>
            <person name="Xu J."/>
            <person name="Bruns T."/>
            <person name="Baldrian P."/>
            <person name="Vilgalys R."/>
            <person name="Dunand C."/>
            <person name="Henrissat B."/>
            <person name="Grigoriev I.V."/>
            <person name="Hibbett D."/>
            <person name="Nagy L.G."/>
            <person name="Martin F.M."/>
        </authorList>
    </citation>
    <scope>NUCLEOTIDE SEQUENCE</scope>
    <source>
        <strain evidence="1">P2</strain>
    </source>
</reference>
<proteinExistence type="predicted"/>
<reference evidence="1" key="1">
    <citation type="submission" date="2019-10" db="EMBL/GenBank/DDBJ databases">
        <authorList>
            <consortium name="DOE Joint Genome Institute"/>
            <person name="Kuo A."/>
            <person name="Miyauchi S."/>
            <person name="Kiss E."/>
            <person name="Drula E."/>
            <person name="Kohler A."/>
            <person name="Sanchez-Garcia M."/>
            <person name="Andreopoulos B."/>
            <person name="Barry K.W."/>
            <person name="Bonito G."/>
            <person name="Buee M."/>
            <person name="Carver A."/>
            <person name="Chen C."/>
            <person name="Cichocki N."/>
            <person name="Clum A."/>
            <person name="Culley D."/>
            <person name="Crous P.W."/>
            <person name="Fauchery L."/>
            <person name="Girlanda M."/>
            <person name="Hayes R."/>
            <person name="Keri Z."/>
            <person name="Labutti K."/>
            <person name="Lipzen A."/>
            <person name="Lombard V."/>
            <person name="Magnuson J."/>
            <person name="Maillard F."/>
            <person name="Morin E."/>
            <person name="Murat C."/>
            <person name="Nolan M."/>
            <person name="Ohm R."/>
            <person name="Pangilinan J."/>
            <person name="Pereira M."/>
            <person name="Perotto S."/>
            <person name="Peter M."/>
            <person name="Riley R."/>
            <person name="Sitrit Y."/>
            <person name="Stielow B."/>
            <person name="Szollosi G."/>
            <person name="Zifcakova L."/>
            <person name="Stursova M."/>
            <person name="Spatafora J.W."/>
            <person name="Tedersoo L."/>
            <person name="Vaario L.-M."/>
            <person name="Yamada A."/>
            <person name="Yan M."/>
            <person name="Wang P."/>
            <person name="Xu J."/>
            <person name="Bruns T."/>
            <person name="Baldrian P."/>
            <person name="Vilgalys R."/>
            <person name="Henrissat B."/>
            <person name="Grigoriev I.V."/>
            <person name="Hibbett D."/>
            <person name="Nagy L.G."/>
            <person name="Martin F.M."/>
        </authorList>
    </citation>
    <scope>NUCLEOTIDE SEQUENCE</scope>
    <source>
        <strain evidence="1">P2</strain>
    </source>
</reference>
<dbReference type="EMBL" id="MU117967">
    <property type="protein sequence ID" value="KAF9652630.1"/>
    <property type="molecule type" value="Genomic_DNA"/>
</dbReference>
<name>A0ACB6ZS80_THEGA</name>
<comment type="caution">
    <text evidence="1">The sequence shown here is derived from an EMBL/GenBank/DDBJ whole genome shotgun (WGS) entry which is preliminary data.</text>
</comment>
<organism evidence="1 2">
    <name type="scientific">Thelephora ganbajun</name>
    <name type="common">Ganba fungus</name>
    <dbReference type="NCBI Taxonomy" id="370292"/>
    <lineage>
        <taxon>Eukaryota</taxon>
        <taxon>Fungi</taxon>
        <taxon>Dikarya</taxon>
        <taxon>Basidiomycota</taxon>
        <taxon>Agaricomycotina</taxon>
        <taxon>Agaricomycetes</taxon>
        <taxon>Thelephorales</taxon>
        <taxon>Thelephoraceae</taxon>
        <taxon>Thelephora</taxon>
    </lineage>
</organism>
<protein>
    <submittedName>
        <fullName evidence="1">Uncharacterized protein</fullName>
    </submittedName>
</protein>
<accession>A0ACB6ZS80</accession>
<keyword evidence="2" id="KW-1185">Reference proteome</keyword>
<evidence type="ECO:0000313" key="1">
    <source>
        <dbReference type="EMBL" id="KAF9652630.1"/>
    </source>
</evidence>
<dbReference type="Proteomes" id="UP000886501">
    <property type="component" value="Unassembled WGS sequence"/>
</dbReference>
<gene>
    <name evidence="1" type="ORF">BDM02DRAFT_3088496</name>
</gene>
<evidence type="ECO:0000313" key="2">
    <source>
        <dbReference type="Proteomes" id="UP000886501"/>
    </source>
</evidence>
<sequence>MGLRPSTSGRHNISQLSQSSSRISTVFGALLAVGIATTGYGLYQFYSTFTLWPKEIRSDLRAGMKAKHYEDFDLSERYIRRAWETAQTLPIAVYGSDPHLKLTGILITLAEVMELNGKPHEAYELMGNYLGNLPPLDDEVTYNEWSGAERMRLAAMAHKLGLMAESYSRPQKEEEKWLTWAVERTLKDIRRVNETSDRPAPGPGASQPLHELELPDWVARSDLLVLLESLGEYHARTNKTSLAITLNNQVLTILQADFGDRTKLKSLCRAAQVLSNQSELYSRPSLPKEGKVSSDVLLQGAESSALSALKIIAFVQENPDPNQDTSACEATFGVAMANLATINTIKGNMDMAQKLYETALKHAVKIGNKEQIGHIRGLLVEVERVRDKGEKQ</sequence>